<gene>
    <name evidence="1" type="ORF">FCIRC_8893</name>
</gene>
<proteinExistence type="predicted"/>
<comment type="caution">
    <text evidence="1">The sequence shown here is derived from an EMBL/GenBank/DDBJ whole genome shotgun (WGS) entry which is preliminary data.</text>
</comment>
<reference evidence="1 2" key="2">
    <citation type="submission" date="2020-05" db="EMBL/GenBank/DDBJ databases">
        <title>Identification and distribution of gene clusters putatively required for synthesis of sphingolipid metabolism inhibitors in phylogenetically diverse species of the filamentous fungus Fusarium.</title>
        <authorList>
            <person name="Kim H.-S."/>
            <person name="Busman M."/>
            <person name="Brown D.W."/>
            <person name="Divon H."/>
            <person name="Uhlig S."/>
            <person name="Proctor R.H."/>
        </authorList>
    </citation>
    <scope>NUCLEOTIDE SEQUENCE [LARGE SCALE GENOMIC DNA]</scope>
    <source>
        <strain evidence="1 2">NRRL 25331</strain>
    </source>
</reference>
<accession>A0A8H5WPM5</accession>
<protein>
    <recommendedName>
        <fullName evidence="3">Fungal N-terminal domain-containing protein</fullName>
    </recommendedName>
</protein>
<reference evidence="2" key="1">
    <citation type="journal article" date="2020" name="BMC Genomics">
        <title>Correction to: Identification and distribution of gene clusters required for synthesis of sphingolipid metabolism inhibitors in diverse species of the filamentous fungus Fusarium.</title>
        <authorList>
            <person name="Kim H.S."/>
            <person name="Lohmar J.M."/>
            <person name="Busman M."/>
            <person name="Brown D.W."/>
            <person name="Naumann T.A."/>
            <person name="Divon H.H."/>
            <person name="Lysoe E."/>
            <person name="Uhlig S."/>
            <person name="Proctor R.H."/>
        </authorList>
    </citation>
    <scope>NUCLEOTIDE SEQUENCE [LARGE SCALE GENOMIC DNA]</scope>
    <source>
        <strain evidence="2">NRRL 25331</strain>
    </source>
</reference>
<evidence type="ECO:0008006" key="3">
    <source>
        <dbReference type="Google" id="ProtNLM"/>
    </source>
</evidence>
<dbReference type="AlphaFoldDB" id="A0A8H5WPM5"/>
<evidence type="ECO:0000313" key="1">
    <source>
        <dbReference type="EMBL" id="KAF5670727.1"/>
    </source>
</evidence>
<evidence type="ECO:0000313" key="2">
    <source>
        <dbReference type="Proteomes" id="UP000572754"/>
    </source>
</evidence>
<sequence>MGDPFSIATGVAGLVSLGITVCDGLHKYFSAIKDRKDDLAIVTQNLALFKFHIFAVQSSASKLGHHHSPAIYGLGLSLINCEMQLKCLDTLLNELRPTENLSLTKEVWRKQRLMARYPFDRKKLVQLQEYLSRANTTLSSFIQALNLDINIRTGDELEAFRTSLEALHINTQTAMRTITTKLDVIGPKVEPSTLQLLPSKIEDITTSSSKSTVLHQAAVGVAETRICDLGNRRSIQDPANVHSKPRYLQNSELERRLCEKLADMDCTCGTSNSKSSHRLASRTYRFWGGLTVSRRGDVRANHRPGCVFFQRSQKDIWRTSVTYFGLLSLFSESFTISLTQEYPGGPYGISFGLQPCNIVDSSPALRLFDLHPQGNGNIFHKYANVNDLLADNIIKELRDIYESGNASPFDIDQNGNNVAHECLEQEAPPLLDKVPELFILLSPLDYALSYSKIYCNAPDQWTDCEGCTCYVAVQLLLEADCKVIIAQERLDSLALCSLKARKLFFKHLKDRRQRLRDVALSVLPEEVLRQYGVATNLLPDKTAVKLWSELQKAQDEQDRRVWLPDSLSPCDIGSSFIPKSIFQFPHHLQVTELALDYGFTPRDENGVQVLLSGSNVIPYQLSRSLEFIKYLDWLLRHNLSTERSSKPFRFSVLHRIASFIGVLMSFKDSKTSNLMQWDANSPNDLYDEEEWRELLGEDRELINQLEALDEEFGSVFDRQNVSIADFLWGYWLTRMREVLRELNKPLTDDDKYEFLEAGVVLDKDETIGPECRAEWTE</sequence>
<dbReference type="EMBL" id="JAAQPE010000306">
    <property type="protein sequence ID" value="KAF5670727.1"/>
    <property type="molecule type" value="Genomic_DNA"/>
</dbReference>
<name>A0A8H5WPM5_FUSCI</name>
<organism evidence="1 2">
    <name type="scientific">Fusarium circinatum</name>
    <name type="common">Pitch canker fungus</name>
    <name type="synonym">Gibberella circinata</name>
    <dbReference type="NCBI Taxonomy" id="48490"/>
    <lineage>
        <taxon>Eukaryota</taxon>
        <taxon>Fungi</taxon>
        <taxon>Dikarya</taxon>
        <taxon>Ascomycota</taxon>
        <taxon>Pezizomycotina</taxon>
        <taxon>Sordariomycetes</taxon>
        <taxon>Hypocreomycetidae</taxon>
        <taxon>Hypocreales</taxon>
        <taxon>Nectriaceae</taxon>
        <taxon>Fusarium</taxon>
        <taxon>Fusarium fujikuroi species complex</taxon>
    </lineage>
</organism>
<keyword evidence="2" id="KW-1185">Reference proteome</keyword>
<dbReference type="Proteomes" id="UP000572754">
    <property type="component" value="Unassembled WGS sequence"/>
</dbReference>